<protein>
    <submittedName>
        <fullName evidence="1">Uncharacterized protein</fullName>
    </submittedName>
</protein>
<keyword evidence="2" id="KW-1185">Reference proteome</keyword>
<comment type="caution">
    <text evidence="1">The sequence shown here is derived from an EMBL/GenBank/DDBJ whole genome shotgun (WGS) entry which is preliminary data.</text>
</comment>
<name>A0AAE0ZZR5_9GAST</name>
<dbReference type="AlphaFoldDB" id="A0AAE0ZZR5"/>
<evidence type="ECO:0000313" key="2">
    <source>
        <dbReference type="Proteomes" id="UP001283361"/>
    </source>
</evidence>
<accession>A0AAE0ZZR5</accession>
<reference evidence="1" key="1">
    <citation type="journal article" date="2023" name="G3 (Bethesda)">
        <title>A reference genome for the long-term kleptoplast-retaining sea slug Elysia crispata morphotype clarki.</title>
        <authorList>
            <person name="Eastman K.E."/>
            <person name="Pendleton A.L."/>
            <person name="Shaikh M.A."/>
            <person name="Suttiyut T."/>
            <person name="Ogas R."/>
            <person name="Tomko P."/>
            <person name="Gavelis G."/>
            <person name="Widhalm J.R."/>
            <person name="Wisecaver J.H."/>
        </authorList>
    </citation>
    <scope>NUCLEOTIDE SEQUENCE</scope>
    <source>
        <strain evidence="1">ECLA1</strain>
    </source>
</reference>
<evidence type="ECO:0000313" key="1">
    <source>
        <dbReference type="EMBL" id="KAK3778580.1"/>
    </source>
</evidence>
<feature type="non-terminal residue" evidence="1">
    <location>
        <position position="1"/>
    </location>
</feature>
<dbReference type="Proteomes" id="UP001283361">
    <property type="component" value="Unassembled WGS sequence"/>
</dbReference>
<organism evidence="1 2">
    <name type="scientific">Elysia crispata</name>
    <name type="common">lettuce slug</name>
    <dbReference type="NCBI Taxonomy" id="231223"/>
    <lineage>
        <taxon>Eukaryota</taxon>
        <taxon>Metazoa</taxon>
        <taxon>Spiralia</taxon>
        <taxon>Lophotrochozoa</taxon>
        <taxon>Mollusca</taxon>
        <taxon>Gastropoda</taxon>
        <taxon>Heterobranchia</taxon>
        <taxon>Euthyneura</taxon>
        <taxon>Panpulmonata</taxon>
        <taxon>Sacoglossa</taxon>
        <taxon>Placobranchoidea</taxon>
        <taxon>Plakobranchidae</taxon>
        <taxon>Elysia</taxon>
    </lineage>
</organism>
<dbReference type="EMBL" id="JAWDGP010002913">
    <property type="protein sequence ID" value="KAK3778580.1"/>
    <property type="molecule type" value="Genomic_DNA"/>
</dbReference>
<gene>
    <name evidence="1" type="ORF">RRG08_052202</name>
</gene>
<proteinExistence type="predicted"/>
<sequence length="92" mass="10011">MGINSKCTATSILTWKDERQWVCVCVPALTASGVTTATSILTPKDERQCKWCNNSNIHPDSGKMRKVVCVCLHATASGVHSNIHPDSGKTRQ</sequence>